<dbReference type="GO" id="GO:0003735">
    <property type="term" value="F:structural constituent of ribosome"/>
    <property type="evidence" value="ECO:0007669"/>
    <property type="project" value="InterPro"/>
</dbReference>
<keyword evidence="3" id="KW-0809">Transit peptide</keyword>
<dbReference type="PANTHER" id="PTHR11229">
    <property type="entry name" value="50S RIBOSOMAL PROTEIN L3"/>
    <property type="match status" value="1"/>
</dbReference>
<accession>A0A1J3HVW2</accession>
<comment type="similarity">
    <text evidence="2 8">Belongs to the universal ribosomal protein uL3 family.</text>
</comment>
<keyword evidence="6 8" id="KW-0687">Ribonucleoprotein</keyword>
<feature type="region of interest" description="Disordered" evidence="9">
    <location>
        <begin position="198"/>
        <end position="238"/>
    </location>
</feature>
<organism evidence="11">
    <name type="scientific">Noccaea caerulescens</name>
    <name type="common">Alpine penny-cress</name>
    <name type="synonym">Thlaspi caerulescens</name>
    <dbReference type="NCBI Taxonomy" id="107243"/>
    <lineage>
        <taxon>Eukaryota</taxon>
        <taxon>Viridiplantae</taxon>
        <taxon>Streptophyta</taxon>
        <taxon>Embryophyta</taxon>
        <taxon>Tracheophyta</taxon>
        <taxon>Spermatophyta</taxon>
        <taxon>Magnoliopsida</taxon>
        <taxon>eudicotyledons</taxon>
        <taxon>Gunneridae</taxon>
        <taxon>Pentapetalae</taxon>
        <taxon>rosids</taxon>
        <taxon>malvids</taxon>
        <taxon>Brassicales</taxon>
        <taxon>Brassicaceae</taxon>
        <taxon>Coluteocarpeae</taxon>
        <taxon>Noccaea</taxon>
    </lineage>
</organism>
<evidence type="ECO:0000313" key="10">
    <source>
        <dbReference type="EMBL" id="JAU40098.1"/>
    </source>
</evidence>
<name>A0A1J3HVW2_NOCCA</name>
<dbReference type="InterPro" id="IPR019927">
    <property type="entry name" value="Ribosomal_uL3_bac/org-type"/>
</dbReference>
<dbReference type="NCBIfam" id="TIGR03625">
    <property type="entry name" value="L3_bact"/>
    <property type="match status" value="1"/>
</dbReference>
<dbReference type="EMBL" id="GEVK01012734">
    <property type="protein sequence ID" value="JAU40098.1"/>
    <property type="molecule type" value="Transcribed_RNA"/>
</dbReference>
<dbReference type="PANTHER" id="PTHR11229:SF8">
    <property type="entry name" value="LARGE RIBOSOMAL SUBUNIT PROTEIN UL3M"/>
    <property type="match status" value="1"/>
</dbReference>
<dbReference type="AlphaFoldDB" id="A0A1J3HVW2"/>
<dbReference type="InterPro" id="IPR019926">
    <property type="entry name" value="Ribosomal_uL3_CS"/>
</dbReference>
<dbReference type="InterPro" id="IPR009000">
    <property type="entry name" value="Transl_B-barrel_sf"/>
</dbReference>
<evidence type="ECO:0000256" key="8">
    <source>
        <dbReference type="RuleBase" id="RU003905"/>
    </source>
</evidence>
<evidence type="ECO:0000313" key="11">
    <source>
        <dbReference type="EMBL" id="JAU72359.1"/>
    </source>
</evidence>
<evidence type="ECO:0000256" key="5">
    <source>
        <dbReference type="ARBA" id="ARBA00023128"/>
    </source>
</evidence>
<evidence type="ECO:0000256" key="4">
    <source>
        <dbReference type="ARBA" id="ARBA00022980"/>
    </source>
</evidence>
<dbReference type="Pfam" id="PF00297">
    <property type="entry name" value="Ribosomal_L3"/>
    <property type="match status" value="1"/>
</dbReference>
<dbReference type="PROSITE" id="PS00474">
    <property type="entry name" value="RIBOSOMAL_L3"/>
    <property type="match status" value="1"/>
</dbReference>
<evidence type="ECO:0000256" key="2">
    <source>
        <dbReference type="ARBA" id="ARBA00006540"/>
    </source>
</evidence>
<evidence type="ECO:0000256" key="9">
    <source>
        <dbReference type="SAM" id="MobiDB-lite"/>
    </source>
</evidence>
<dbReference type="HAMAP" id="MF_01325_B">
    <property type="entry name" value="Ribosomal_uL3_B"/>
    <property type="match status" value="1"/>
</dbReference>
<dbReference type="SUPFAM" id="SSF50447">
    <property type="entry name" value="Translation proteins"/>
    <property type="match status" value="1"/>
</dbReference>
<keyword evidence="4 8" id="KW-0689">Ribosomal protein</keyword>
<dbReference type="Gene3D" id="3.30.160.810">
    <property type="match status" value="1"/>
</dbReference>
<dbReference type="FunFam" id="2.40.30.10:FF:000004">
    <property type="entry name" value="50S ribosomal protein L3"/>
    <property type="match status" value="1"/>
</dbReference>
<dbReference type="InterPro" id="IPR000597">
    <property type="entry name" value="Ribosomal_uL3"/>
</dbReference>
<dbReference type="EMBL" id="GEVL01004982">
    <property type="protein sequence ID" value="JAU72359.1"/>
    <property type="molecule type" value="Transcribed_RNA"/>
</dbReference>
<evidence type="ECO:0000256" key="6">
    <source>
        <dbReference type="ARBA" id="ARBA00023274"/>
    </source>
</evidence>
<proteinExistence type="inferred from homology"/>
<sequence length="323" mass="35373">MAAVPRGLISRINQFLSIRSTLPSFSESLPHSSFFLLRRFSAEAGLVDDGGSDIIGAPTRIIEAKTGEMSPKSKRTGIIAVKCGMTALWDKWGARVPISILWVDDNIVSQVKTVEKEGIFALQIGCGQKKAKHLTKPEVGHYRAQGVPLKRKLREFPVTEDALLPVGTSLGARHFVPGQYVDVTGITRGKGFQGVMKRHGFKGGPASHGASKSHRSPGSTGQRDNMGKVVKGRKMAGRMGGEQRTVKNVWVYKIDPARNLIWVRGQVPGAEGNFVFLRDSWYKKPDISKLPFPTYLAPEDEDPSELEPLVADLGEVDPFMLAE</sequence>
<evidence type="ECO:0000256" key="1">
    <source>
        <dbReference type="ARBA" id="ARBA00004173"/>
    </source>
</evidence>
<dbReference type="GO" id="GO:0005762">
    <property type="term" value="C:mitochondrial large ribosomal subunit"/>
    <property type="evidence" value="ECO:0007669"/>
    <property type="project" value="TreeGrafter"/>
</dbReference>
<gene>
    <name evidence="10" type="ORF">LC_TR4316_c0_g1_i1_g.15701</name>
    <name evidence="11" type="ORF">LE_TR19636_c0_g1_i1_g.62618</name>
</gene>
<dbReference type="Gene3D" id="2.40.30.10">
    <property type="entry name" value="Translation factors"/>
    <property type="match status" value="1"/>
</dbReference>
<keyword evidence="5" id="KW-0496">Mitochondrion</keyword>
<protein>
    <recommendedName>
        <fullName evidence="7">Large ribosomal subunit protein uL3m</fullName>
    </recommendedName>
</protein>
<evidence type="ECO:0000256" key="7">
    <source>
        <dbReference type="ARBA" id="ARBA00035209"/>
    </source>
</evidence>
<dbReference type="FunFam" id="3.30.160.810:FF:000001">
    <property type="entry name" value="50S ribosomal protein L3"/>
    <property type="match status" value="1"/>
</dbReference>
<dbReference type="GO" id="GO:0006412">
    <property type="term" value="P:translation"/>
    <property type="evidence" value="ECO:0007669"/>
    <property type="project" value="InterPro"/>
</dbReference>
<comment type="subcellular location">
    <subcellularLocation>
        <location evidence="1">Mitochondrion</location>
    </subcellularLocation>
</comment>
<reference evidence="11" key="1">
    <citation type="submission" date="2016-07" db="EMBL/GenBank/DDBJ databases">
        <title>De novo transcriptome assembly of four accessions of the metal hyperaccumulator plant Noccaea caerulescens.</title>
        <authorList>
            <person name="Blande D."/>
            <person name="Halimaa P."/>
            <person name="Tervahauta A.I."/>
            <person name="Aarts M.G."/>
            <person name="Karenlampi S.O."/>
        </authorList>
    </citation>
    <scope>NUCLEOTIDE SEQUENCE</scope>
</reference>
<evidence type="ECO:0000256" key="3">
    <source>
        <dbReference type="ARBA" id="ARBA00022946"/>
    </source>
</evidence>